<dbReference type="PANTHER" id="PTHR33112:SF12">
    <property type="entry name" value="HETEROKARYON INCOMPATIBILITY DOMAIN-CONTAINING PROTEIN"/>
    <property type="match status" value="1"/>
</dbReference>
<feature type="compositionally biased region" description="Polar residues" evidence="1">
    <location>
        <begin position="282"/>
        <end position="302"/>
    </location>
</feature>
<keyword evidence="4" id="KW-1185">Reference proteome</keyword>
<dbReference type="AlphaFoldDB" id="A0AAI8Z5E6"/>
<organism evidence="3 4">
    <name type="scientific">Lecanosticta acicola</name>
    <dbReference type="NCBI Taxonomy" id="111012"/>
    <lineage>
        <taxon>Eukaryota</taxon>
        <taxon>Fungi</taxon>
        <taxon>Dikarya</taxon>
        <taxon>Ascomycota</taxon>
        <taxon>Pezizomycotina</taxon>
        <taxon>Dothideomycetes</taxon>
        <taxon>Dothideomycetidae</taxon>
        <taxon>Mycosphaerellales</taxon>
        <taxon>Mycosphaerellaceae</taxon>
        <taxon>Lecanosticta</taxon>
    </lineage>
</organism>
<evidence type="ECO:0000313" key="4">
    <source>
        <dbReference type="Proteomes" id="UP001296104"/>
    </source>
</evidence>
<accession>A0AAI8Z5E6</accession>
<evidence type="ECO:0000313" key="3">
    <source>
        <dbReference type="EMBL" id="CAK4032747.1"/>
    </source>
</evidence>
<feature type="domain" description="Heterokaryon incompatibility" evidence="2">
    <location>
        <begin position="423"/>
        <end position="592"/>
    </location>
</feature>
<feature type="region of interest" description="Disordered" evidence="1">
    <location>
        <begin position="1"/>
        <end position="74"/>
    </location>
</feature>
<feature type="region of interest" description="Disordered" evidence="1">
    <location>
        <begin position="273"/>
        <end position="303"/>
    </location>
</feature>
<dbReference type="PANTHER" id="PTHR33112">
    <property type="entry name" value="DOMAIN PROTEIN, PUTATIVE-RELATED"/>
    <property type="match status" value="1"/>
</dbReference>
<reference evidence="3" key="1">
    <citation type="submission" date="2023-11" db="EMBL/GenBank/DDBJ databases">
        <authorList>
            <person name="Alioto T."/>
            <person name="Alioto T."/>
            <person name="Gomez Garrido J."/>
        </authorList>
    </citation>
    <scope>NUCLEOTIDE SEQUENCE</scope>
</reference>
<evidence type="ECO:0000259" key="2">
    <source>
        <dbReference type="Pfam" id="PF06985"/>
    </source>
</evidence>
<evidence type="ECO:0000256" key="1">
    <source>
        <dbReference type="SAM" id="MobiDB-lite"/>
    </source>
</evidence>
<dbReference type="Proteomes" id="UP001296104">
    <property type="component" value="Unassembled WGS sequence"/>
</dbReference>
<dbReference type="EMBL" id="CAVMBE010000069">
    <property type="protein sequence ID" value="CAK4032747.1"/>
    <property type="molecule type" value="Genomic_DNA"/>
</dbReference>
<sequence>MAFQDQDAFDNRFDTVPKASDVAAKRKSDDGNERPLKKPRFVADYGTAAVDSPTKMSYGEGASEDSDEEGCIEDLGSAPFIPQGVQQVTPAMESPHIRDGAYTPEPGEGYDRPQDQAIGGATPDAEETVLSTTSRAGDSADGDIGGRRPSRVLWKRSKLVGSSLTLARNAGFPRPVLCSGCEDLKLSFDKFVIDNRRSTGQRINGRPGFWGKRRMGTFQEIEQRTSCPLCKMLIRSAKDTPTQVSTPEISKAVCKLYWTVDGRERVPRYAQEGIVPVEKTEQPGSTQQPEPSNSQQQKSQVRTVKRTRRLAIEWTHRADVSYIVLVAPDGKFTVDGRINKGEWERPTLFLGRLLTGLDQTNWDKIKEWQQICIDHHTTDCVVPGELRERFDTVLRQSPFFRVIDVEKMCLTSLPEDEDQDVRYTALSYTWGEETRVSGGHGPSKSKTKPRFKATQENHKRLMRDNGIRDVLDSLPTSIQHAINLTEHLGIRYLWVDSLCIVQDSTRSWTLNANVMDVVYSNAEVTICAADGDGDDEIGLKALFPSDRYTRHAEEHTIDYPAQPSPLKLILSRPSESYIARTRWNTRAWTFQERLLSRRSLIFVAGRVYFQCRSTTMSEDIYSEEAKAGWSVELQGAPAQTLNGLSTNPVSVYKDCLGMYTSRELSYERDILAAFGGIANIIRSSLAIDCNPIFGLPPSHFDYALLWEPEEQPTRRVVTGKHFPSWSWCGWKDKRICYKPATVSGLEIDLHEWLLNHTWIAYYIRDGQGDLRLIWDPRKHKSNCDIDSRWAGYDSPQEGLPGGSKMKLDDVYPKFDYHGRPFNRSTPKRGRVEHSGKQFFRKYGEYMSHVKVLKPGEGPRALDQPLEDESILQFWTWSAVFYLGEEAAGEPFNNGEMVGAGLKRFAILDADGDFAGTCVLSEVWTSAAREDKPQTFIALSDAREFDGSEYGCWSFYNEHQGDTNPWQLYNVMMLCNEEGVGYTETKTEVAYRAGLGKVYKSAFDYGMNKENWKEIILG</sequence>
<name>A0AAI8Z5E6_9PEZI</name>
<gene>
    <name evidence="3" type="ORF">LECACI_7A007905</name>
</gene>
<dbReference type="Pfam" id="PF06985">
    <property type="entry name" value="HET"/>
    <property type="match status" value="1"/>
</dbReference>
<comment type="caution">
    <text evidence="3">The sequence shown here is derived from an EMBL/GenBank/DDBJ whole genome shotgun (WGS) entry which is preliminary data.</text>
</comment>
<protein>
    <recommendedName>
        <fullName evidence="2">Heterokaryon incompatibility domain-containing protein</fullName>
    </recommendedName>
</protein>
<proteinExistence type="predicted"/>
<dbReference type="InterPro" id="IPR010730">
    <property type="entry name" value="HET"/>
</dbReference>
<feature type="compositionally biased region" description="Acidic residues" evidence="1">
    <location>
        <begin position="62"/>
        <end position="72"/>
    </location>
</feature>
<feature type="compositionally biased region" description="Basic and acidic residues" evidence="1">
    <location>
        <begin position="23"/>
        <end position="36"/>
    </location>
</feature>